<proteinExistence type="predicted"/>
<reference evidence="1 2" key="1">
    <citation type="journal article" date="2020" name="Front. Microbiol.">
        <title>Phenotypic and Genetic Characterization of the Cheese Ripening Yeast Geotrichum candidum.</title>
        <authorList>
            <person name="Perkins V."/>
            <person name="Vignola S."/>
            <person name="Lessard M.H."/>
            <person name="Plante P.L."/>
            <person name="Corbeil J."/>
            <person name="Dugat-Bony E."/>
            <person name="Frenette M."/>
            <person name="Labrie S."/>
        </authorList>
    </citation>
    <scope>NUCLEOTIDE SEQUENCE [LARGE SCALE GENOMIC DNA]</scope>
    <source>
        <strain evidence="1 2">LMA-1147</strain>
    </source>
</reference>
<accession>A0ACB6V8E2</accession>
<name>A0ACB6V8E2_9ASCO</name>
<dbReference type="Proteomes" id="UP000744676">
    <property type="component" value="Unassembled WGS sequence"/>
</dbReference>
<gene>
    <name evidence="1" type="ORF">D0Z00_000963</name>
</gene>
<organism evidence="1 2">
    <name type="scientific">Geotrichum galactomycetum</name>
    <dbReference type="NCBI Taxonomy" id="27317"/>
    <lineage>
        <taxon>Eukaryota</taxon>
        <taxon>Fungi</taxon>
        <taxon>Dikarya</taxon>
        <taxon>Ascomycota</taxon>
        <taxon>Saccharomycotina</taxon>
        <taxon>Dipodascomycetes</taxon>
        <taxon>Dipodascales</taxon>
        <taxon>Dipodascaceae</taxon>
        <taxon>Geotrichum</taxon>
    </lineage>
</organism>
<evidence type="ECO:0000313" key="1">
    <source>
        <dbReference type="EMBL" id="KAF5101293.1"/>
    </source>
</evidence>
<protein>
    <submittedName>
        <fullName evidence="1">Uncharacterized protein</fullName>
    </submittedName>
</protein>
<comment type="caution">
    <text evidence="1">The sequence shown here is derived from an EMBL/GenBank/DDBJ whole genome shotgun (WGS) entry which is preliminary data.</text>
</comment>
<keyword evidence="2" id="KW-1185">Reference proteome</keyword>
<evidence type="ECO:0000313" key="2">
    <source>
        <dbReference type="Proteomes" id="UP000744676"/>
    </source>
</evidence>
<sequence length="269" mass="28140">MSDDVVMNDVSADLTQQSAQQEQQQQQQQQQQPAQPSSSITQKDPESPPPTIDTDKNTDMLDQDLEDNPEENTDTYPGAADKDEKPEAPGPDPAAPQPKPLPQFTRKDKTLLEFLNSMDDYAPIIPDAVTDYYLAKSGFETADKRIKRLLALATQKFISDIASDAYQYSRIRSATSVSNSSNPQARAKALMAGMNAAAAGPAAGGAVAGAAGASATGQPGAAGATAGATSSGGGGGIAGNQGKSVLTMEDLGSALAEYGLNIRRPDFYR</sequence>
<dbReference type="EMBL" id="QVQA01000013">
    <property type="protein sequence ID" value="KAF5101293.1"/>
    <property type="molecule type" value="Genomic_DNA"/>
</dbReference>